<evidence type="ECO:0000256" key="1">
    <source>
        <dbReference type="ARBA" id="ARBA00007277"/>
    </source>
</evidence>
<name>A0A4Q8CZE5_9GAMM</name>
<dbReference type="GO" id="GO:0008889">
    <property type="term" value="F:glycerophosphodiester phosphodiesterase activity"/>
    <property type="evidence" value="ECO:0007669"/>
    <property type="project" value="UniProtKB-EC"/>
</dbReference>
<evidence type="ECO:0000256" key="4">
    <source>
        <dbReference type="ARBA" id="ARBA00022798"/>
    </source>
</evidence>
<organism evidence="9 10">
    <name type="scientific">Spiribacter vilamensis</name>
    <dbReference type="NCBI Taxonomy" id="531306"/>
    <lineage>
        <taxon>Bacteria</taxon>
        <taxon>Pseudomonadati</taxon>
        <taxon>Pseudomonadota</taxon>
        <taxon>Gammaproteobacteria</taxon>
        <taxon>Chromatiales</taxon>
        <taxon>Ectothiorhodospiraceae</taxon>
        <taxon>Spiribacter</taxon>
    </lineage>
</organism>
<dbReference type="EC" id="3.1.4.46" evidence="2"/>
<reference evidence="9 10" key="1">
    <citation type="submission" date="2019-02" db="EMBL/GenBank/DDBJ databases">
        <title>Genomic Encyclopedia of Type Strains, Phase IV (KMG-IV): sequencing the most valuable type-strain genomes for metagenomic binning, comparative biology and taxonomic classification.</title>
        <authorList>
            <person name="Goeker M."/>
        </authorList>
    </citation>
    <scope>NUCLEOTIDE SEQUENCE [LARGE SCALE GENOMIC DNA]</scope>
    <source>
        <strain evidence="9 10">DSM 21056</strain>
    </source>
</reference>
<evidence type="ECO:0000313" key="10">
    <source>
        <dbReference type="Proteomes" id="UP000292298"/>
    </source>
</evidence>
<dbReference type="PANTHER" id="PTHR43620">
    <property type="entry name" value="GLYCEROPHOSPHORYL DIESTER PHOSPHODIESTERASE"/>
    <property type="match status" value="1"/>
</dbReference>
<dbReference type="EMBL" id="SHLI01000001">
    <property type="protein sequence ID" value="RZU98398.1"/>
    <property type="molecule type" value="Genomic_DNA"/>
</dbReference>
<evidence type="ECO:0000313" key="9">
    <source>
        <dbReference type="EMBL" id="RZU98398.1"/>
    </source>
</evidence>
<keyword evidence="4" id="KW-0319">Glycerol metabolism</keyword>
<dbReference type="Gene3D" id="3.20.20.190">
    <property type="entry name" value="Phosphatidylinositol (PI) phosphodiesterase"/>
    <property type="match status" value="1"/>
</dbReference>
<dbReference type="Proteomes" id="UP000292298">
    <property type="component" value="Unassembled WGS sequence"/>
</dbReference>
<dbReference type="InterPro" id="IPR017946">
    <property type="entry name" value="PLC-like_Pdiesterase_TIM-brl"/>
</dbReference>
<keyword evidence="5" id="KW-0378">Hydrolase</keyword>
<accession>A0A4Q8CZE5</accession>
<feature type="signal peptide" evidence="7">
    <location>
        <begin position="1"/>
        <end position="29"/>
    </location>
</feature>
<dbReference type="GO" id="GO:0006071">
    <property type="term" value="P:glycerol metabolic process"/>
    <property type="evidence" value="ECO:0007669"/>
    <property type="project" value="UniProtKB-KW"/>
</dbReference>
<gene>
    <name evidence="9" type="ORF">EV698_0644</name>
</gene>
<proteinExistence type="inferred from homology"/>
<feature type="chain" id="PRO_5020228865" description="glycerophosphodiester phosphodiesterase" evidence="7">
    <location>
        <begin position="30"/>
        <end position="414"/>
    </location>
</feature>
<keyword evidence="3 7" id="KW-0732">Signal</keyword>
<dbReference type="RefSeq" id="WP_207220487.1">
    <property type="nucleotide sequence ID" value="NZ_SHLI01000001.1"/>
</dbReference>
<keyword evidence="10" id="KW-1185">Reference proteome</keyword>
<dbReference type="Pfam" id="PF03009">
    <property type="entry name" value="GDPD"/>
    <property type="match status" value="1"/>
</dbReference>
<evidence type="ECO:0000256" key="3">
    <source>
        <dbReference type="ARBA" id="ARBA00022729"/>
    </source>
</evidence>
<dbReference type="PROSITE" id="PS51704">
    <property type="entry name" value="GP_PDE"/>
    <property type="match status" value="1"/>
</dbReference>
<evidence type="ECO:0000256" key="6">
    <source>
        <dbReference type="ARBA" id="ARBA00047512"/>
    </source>
</evidence>
<dbReference type="PANTHER" id="PTHR43620:SF7">
    <property type="entry name" value="GLYCEROPHOSPHODIESTER PHOSPHODIESTERASE GDPD5-RELATED"/>
    <property type="match status" value="1"/>
</dbReference>
<evidence type="ECO:0000256" key="7">
    <source>
        <dbReference type="SAM" id="SignalP"/>
    </source>
</evidence>
<sequence>MKNRSRMLALLTTALLGVAALAPGANVVAQETESLSYGPRPLYLIDRMADSELKDELMACRGQTPERTDFTIGHRGAPLMFPEHTTQGNRAAARMGAGILECDVTFTEDHELVCRHAQNDLHTTTDILASDLAETCQTPFTPASENGPATAECLSSDITLAEFRTLTGKMDAADTEATTVEGYMDGTADWRTDLYATEGGTLMTHAESIELFRSLGAKFTPELKSPAVEMPHNGFSQADYAQKLVDEYKAAGVPASDVWPQSFNLEDVRYWIENEPAFGEQAVYLDDSYNRDGFDPMDSATFEPSMQELADMGVNYIAPPMWMLVTTDGEEIVPSPYAKAATEAGIEIVAWTLERSGPLVDGGGWYFQTVEETIDTDADYYRMLDALHRKVGIAGMFSDWPATVTYYANCVGID</sequence>
<comment type="similarity">
    <text evidence="1">Belongs to the glycerophosphoryl diester phosphodiesterase family.</text>
</comment>
<evidence type="ECO:0000256" key="5">
    <source>
        <dbReference type="ARBA" id="ARBA00022801"/>
    </source>
</evidence>
<evidence type="ECO:0000259" key="8">
    <source>
        <dbReference type="PROSITE" id="PS51704"/>
    </source>
</evidence>
<protein>
    <recommendedName>
        <fullName evidence="2">glycerophosphodiester phosphodiesterase</fullName>
        <ecNumber evidence="2">3.1.4.46</ecNumber>
    </recommendedName>
</protein>
<dbReference type="GO" id="GO:0006629">
    <property type="term" value="P:lipid metabolic process"/>
    <property type="evidence" value="ECO:0007669"/>
    <property type="project" value="InterPro"/>
</dbReference>
<evidence type="ECO:0000256" key="2">
    <source>
        <dbReference type="ARBA" id="ARBA00012247"/>
    </source>
</evidence>
<dbReference type="SUPFAM" id="SSF51695">
    <property type="entry name" value="PLC-like phosphodiesterases"/>
    <property type="match status" value="1"/>
</dbReference>
<feature type="domain" description="GP-PDE" evidence="8">
    <location>
        <begin position="69"/>
        <end position="408"/>
    </location>
</feature>
<comment type="caution">
    <text evidence="9">The sequence shown here is derived from an EMBL/GenBank/DDBJ whole genome shotgun (WGS) entry which is preliminary data.</text>
</comment>
<dbReference type="AlphaFoldDB" id="A0A4Q8CZE5"/>
<comment type="catalytic activity">
    <reaction evidence="6">
        <text>a sn-glycero-3-phosphodiester + H2O = an alcohol + sn-glycerol 3-phosphate + H(+)</text>
        <dbReference type="Rhea" id="RHEA:12969"/>
        <dbReference type="ChEBI" id="CHEBI:15377"/>
        <dbReference type="ChEBI" id="CHEBI:15378"/>
        <dbReference type="ChEBI" id="CHEBI:30879"/>
        <dbReference type="ChEBI" id="CHEBI:57597"/>
        <dbReference type="ChEBI" id="CHEBI:83408"/>
        <dbReference type="EC" id="3.1.4.46"/>
    </reaction>
</comment>
<dbReference type="InterPro" id="IPR030395">
    <property type="entry name" value="GP_PDE_dom"/>
</dbReference>